<evidence type="ECO:0000313" key="2">
    <source>
        <dbReference type="Proteomes" id="UP000789525"/>
    </source>
</evidence>
<organism evidence="1 2">
    <name type="scientific">Acaulospora colombiana</name>
    <dbReference type="NCBI Taxonomy" id="27376"/>
    <lineage>
        <taxon>Eukaryota</taxon>
        <taxon>Fungi</taxon>
        <taxon>Fungi incertae sedis</taxon>
        <taxon>Mucoromycota</taxon>
        <taxon>Glomeromycotina</taxon>
        <taxon>Glomeromycetes</taxon>
        <taxon>Diversisporales</taxon>
        <taxon>Acaulosporaceae</taxon>
        <taxon>Acaulospora</taxon>
    </lineage>
</organism>
<keyword evidence="2" id="KW-1185">Reference proteome</keyword>
<dbReference type="Proteomes" id="UP000789525">
    <property type="component" value="Unassembled WGS sequence"/>
</dbReference>
<name>A0ACA9P2I4_9GLOM</name>
<sequence>MDVSISVKKGLKISGAVPTRVNSETKPEEASCLPALLGEIPTSRSVVNYERPQFADDGDAEHIRALIVIAQMCATPTKVSGDWSIPSGTAFPLPQGDVQICYDTFKSPL</sequence>
<dbReference type="EMBL" id="CAJVPT010028166">
    <property type="protein sequence ID" value="CAG8686404.1"/>
    <property type="molecule type" value="Genomic_DNA"/>
</dbReference>
<reference evidence="1" key="1">
    <citation type="submission" date="2021-06" db="EMBL/GenBank/DDBJ databases">
        <authorList>
            <person name="Kallberg Y."/>
            <person name="Tangrot J."/>
            <person name="Rosling A."/>
        </authorList>
    </citation>
    <scope>NUCLEOTIDE SEQUENCE</scope>
    <source>
        <strain evidence="1">CL356</strain>
    </source>
</reference>
<comment type="caution">
    <text evidence="1">The sequence shown here is derived from an EMBL/GenBank/DDBJ whole genome shotgun (WGS) entry which is preliminary data.</text>
</comment>
<accession>A0ACA9P2I4</accession>
<proteinExistence type="predicted"/>
<protein>
    <submittedName>
        <fullName evidence="1">15767_t:CDS:1</fullName>
    </submittedName>
</protein>
<evidence type="ECO:0000313" key="1">
    <source>
        <dbReference type="EMBL" id="CAG8686404.1"/>
    </source>
</evidence>
<gene>
    <name evidence="1" type="ORF">ACOLOM_LOCUS9585</name>
</gene>